<proteinExistence type="predicted"/>
<evidence type="ECO:0000313" key="1">
    <source>
        <dbReference type="EMBL" id="RCI15175.1"/>
    </source>
</evidence>
<reference evidence="1 2" key="1">
    <citation type="journal article" date="2015" name="BMC Genomics">
        <title>Insights from the genome of Ophiocordyceps polyrhachis-furcata to pathogenicity and host specificity in insect fungi.</title>
        <authorList>
            <person name="Wichadakul D."/>
            <person name="Kobmoo N."/>
            <person name="Ingsriswang S."/>
            <person name="Tangphatsornruang S."/>
            <person name="Chantasingh D."/>
            <person name="Luangsa-ard J.J."/>
            <person name="Eurwilaichitr L."/>
        </authorList>
    </citation>
    <scope>NUCLEOTIDE SEQUENCE [LARGE SCALE GENOMIC DNA]</scope>
    <source>
        <strain evidence="1 2">BCC 54312</strain>
    </source>
</reference>
<sequence length="303" mass="34209">MERPPTSNPRVNAGEALSIYESARGQPRKRILVEPLLWTRLHLEILSCTFSHCSPAPPAMMHLPSTEDARQDARLRRDFERFFFGYRNLRVAKEGVLRGHLCDEPSPLSWCCDLYLHLGGNRSIILPCTYYCLGDYIPVAAHIDRSRILTQRQKKLGLPMGLRYSLPAFNVSELKLKSVTPTDPLHDPYLVALLIALGQLQWRALGRQKPQQAAGVTPKLMFSTEDRKNIYILSANISSSLINMFHYPAIKPAAPDPLVVRISSVAYEPIETLRGRLLALLLLLLSTISIKDVDKLENLIVYT</sequence>
<name>A0A367LL62_9HYPO</name>
<evidence type="ECO:0000313" key="2">
    <source>
        <dbReference type="Proteomes" id="UP000253664"/>
    </source>
</evidence>
<accession>A0A367LL62</accession>
<dbReference type="EMBL" id="LKCN02000003">
    <property type="protein sequence ID" value="RCI15175.1"/>
    <property type="molecule type" value="Genomic_DNA"/>
</dbReference>
<organism evidence="1 2">
    <name type="scientific">Ophiocordyceps polyrhachis-furcata BCC 54312</name>
    <dbReference type="NCBI Taxonomy" id="1330021"/>
    <lineage>
        <taxon>Eukaryota</taxon>
        <taxon>Fungi</taxon>
        <taxon>Dikarya</taxon>
        <taxon>Ascomycota</taxon>
        <taxon>Pezizomycotina</taxon>
        <taxon>Sordariomycetes</taxon>
        <taxon>Hypocreomycetidae</taxon>
        <taxon>Hypocreales</taxon>
        <taxon>Ophiocordycipitaceae</taxon>
        <taxon>Ophiocordyceps</taxon>
    </lineage>
</organism>
<comment type="caution">
    <text evidence="1">The sequence shown here is derived from an EMBL/GenBank/DDBJ whole genome shotgun (WGS) entry which is preliminary data.</text>
</comment>
<dbReference type="Proteomes" id="UP000253664">
    <property type="component" value="Unassembled WGS sequence"/>
</dbReference>
<dbReference type="OrthoDB" id="4924398at2759"/>
<protein>
    <submittedName>
        <fullName evidence="1">Uncharacterized protein</fullName>
    </submittedName>
</protein>
<gene>
    <name evidence="1" type="ORF">L249_6882</name>
</gene>
<dbReference type="AlphaFoldDB" id="A0A367LL62"/>
<keyword evidence="2" id="KW-1185">Reference proteome</keyword>